<feature type="domain" description="TIR" evidence="12">
    <location>
        <begin position="672"/>
        <end position="814"/>
    </location>
</feature>
<keyword evidence="4 11" id="KW-0732">Signal</keyword>
<feature type="signal peptide" evidence="11">
    <location>
        <begin position="1"/>
        <end position="22"/>
    </location>
</feature>
<organism evidence="14 15">
    <name type="scientific">Acanthaster planci</name>
    <name type="common">Crown-of-thorns starfish</name>
    <dbReference type="NCBI Taxonomy" id="133434"/>
    <lineage>
        <taxon>Eukaryota</taxon>
        <taxon>Metazoa</taxon>
        <taxon>Echinodermata</taxon>
        <taxon>Eleutherozoa</taxon>
        <taxon>Asterozoa</taxon>
        <taxon>Asteroidea</taxon>
        <taxon>Valvatacea</taxon>
        <taxon>Valvatida</taxon>
        <taxon>Acanthasteridae</taxon>
        <taxon>Acanthaster</taxon>
    </lineage>
</organism>
<evidence type="ECO:0000256" key="2">
    <source>
        <dbReference type="ARBA" id="ARBA00009752"/>
    </source>
</evidence>
<dbReference type="Gene3D" id="2.170.300.10">
    <property type="entry name" value="Tie2 ligand-binding domain superfamily"/>
    <property type="match status" value="1"/>
</dbReference>
<dbReference type="InterPro" id="IPR035897">
    <property type="entry name" value="Toll_tir_struct_dom_sf"/>
</dbReference>
<protein>
    <submittedName>
        <fullName evidence="15 16">Uncharacterized protein LOC110975835 isoform X1</fullName>
    </submittedName>
</protein>
<evidence type="ECO:0000256" key="11">
    <source>
        <dbReference type="SAM" id="SignalP"/>
    </source>
</evidence>
<evidence type="ECO:0000256" key="9">
    <source>
        <dbReference type="ARBA" id="ARBA00023157"/>
    </source>
</evidence>
<dbReference type="InterPro" id="IPR002049">
    <property type="entry name" value="LE_dom"/>
</dbReference>
<feature type="domain" description="Ig-like" evidence="13">
    <location>
        <begin position="218"/>
        <end position="310"/>
    </location>
</feature>
<evidence type="ECO:0000313" key="14">
    <source>
        <dbReference type="Proteomes" id="UP000694845"/>
    </source>
</evidence>
<gene>
    <name evidence="15 16" type="primary">LOC110975835</name>
</gene>
<reference evidence="15 16" key="1">
    <citation type="submission" date="2025-04" db="UniProtKB">
        <authorList>
            <consortium name="RefSeq"/>
        </authorList>
    </citation>
    <scope>IDENTIFICATION</scope>
</reference>
<feature type="domain" description="Ig-like" evidence="13">
    <location>
        <begin position="315"/>
        <end position="412"/>
    </location>
</feature>
<feature type="domain" description="Ig-like" evidence="13">
    <location>
        <begin position="532"/>
        <end position="616"/>
    </location>
</feature>
<dbReference type="Gene3D" id="3.40.50.10140">
    <property type="entry name" value="Toll/interleukin-1 receptor homology (TIR) domain"/>
    <property type="match status" value="1"/>
</dbReference>
<dbReference type="Gene3D" id="2.60.40.10">
    <property type="entry name" value="Immunoglobulins"/>
    <property type="match status" value="4"/>
</dbReference>
<dbReference type="GO" id="GO:0005886">
    <property type="term" value="C:plasma membrane"/>
    <property type="evidence" value="ECO:0007669"/>
    <property type="project" value="TreeGrafter"/>
</dbReference>
<dbReference type="InterPro" id="IPR003599">
    <property type="entry name" value="Ig_sub"/>
</dbReference>
<dbReference type="PROSITE" id="PS51257">
    <property type="entry name" value="PROKAR_LIPOPROTEIN"/>
    <property type="match status" value="1"/>
</dbReference>
<comment type="subcellular location">
    <subcellularLocation>
        <location evidence="1">Membrane</location>
        <topology evidence="1">Single-pass membrane protein</topology>
    </subcellularLocation>
</comment>
<feature type="chain" id="PRO_5044665491" evidence="11">
    <location>
        <begin position="23"/>
        <end position="846"/>
    </location>
</feature>
<evidence type="ECO:0000256" key="8">
    <source>
        <dbReference type="ARBA" id="ARBA00023136"/>
    </source>
</evidence>
<feature type="domain" description="Ig-like" evidence="13">
    <location>
        <begin position="424"/>
        <end position="525"/>
    </location>
</feature>
<dbReference type="InterPro" id="IPR013162">
    <property type="entry name" value="CD80_C2-set"/>
</dbReference>
<comment type="similarity">
    <text evidence="2">Belongs to the interleukin-1 receptor family.</text>
</comment>
<keyword evidence="6 10" id="KW-1133">Transmembrane helix</keyword>
<dbReference type="RefSeq" id="XP_022084359.1">
    <property type="nucleotide sequence ID" value="XM_022228667.1"/>
</dbReference>
<dbReference type="RefSeq" id="XP_022084357.1">
    <property type="nucleotide sequence ID" value="XM_022228665.1"/>
</dbReference>
<dbReference type="SUPFAM" id="SSF52200">
    <property type="entry name" value="Toll/Interleukin receptor TIR domain"/>
    <property type="match status" value="1"/>
</dbReference>
<keyword evidence="14" id="KW-1185">Reference proteome</keyword>
<dbReference type="CDD" id="cd00055">
    <property type="entry name" value="EGF_Lam"/>
    <property type="match status" value="1"/>
</dbReference>
<keyword evidence="3 10" id="KW-0812">Transmembrane</keyword>
<dbReference type="PANTHER" id="PTHR24365:SF541">
    <property type="entry name" value="PROTEIN TOLL-RELATED"/>
    <property type="match status" value="1"/>
</dbReference>
<keyword evidence="7" id="KW-0520">NAD</keyword>
<dbReference type="InterPro" id="IPR013783">
    <property type="entry name" value="Ig-like_fold"/>
</dbReference>
<evidence type="ECO:0000256" key="7">
    <source>
        <dbReference type="ARBA" id="ARBA00023027"/>
    </source>
</evidence>
<dbReference type="GeneID" id="110975835"/>
<evidence type="ECO:0000259" key="12">
    <source>
        <dbReference type="PROSITE" id="PS50104"/>
    </source>
</evidence>
<dbReference type="InterPro" id="IPR000157">
    <property type="entry name" value="TIR_dom"/>
</dbReference>
<evidence type="ECO:0000259" key="13">
    <source>
        <dbReference type="PROSITE" id="PS50835"/>
    </source>
</evidence>
<dbReference type="GO" id="GO:0038023">
    <property type="term" value="F:signaling receptor activity"/>
    <property type="evidence" value="ECO:0007669"/>
    <property type="project" value="TreeGrafter"/>
</dbReference>
<dbReference type="Proteomes" id="UP000694845">
    <property type="component" value="Unplaced"/>
</dbReference>
<feature type="transmembrane region" description="Helical" evidence="10">
    <location>
        <begin position="628"/>
        <end position="650"/>
    </location>
</feature>
<dbReference type="SUPFAM" id="SSF48726">
    <property type="entry name" value="Immunoglobulin"/>
    <property type="match status" value="4"/>
</dbReference>
<dbReference type="PROSITE" id="PS50835">
    <property type="entry name" value="IG_LIKE"/>
    <property type="match status" value="4"/>
</dbReference>
<dbReference type="Pfam" id="PF07679">
    <property type="entry name" value="I-set"/>
    <property type="match status" value="1"/>
</dbReference>
<dbReference type="OrthoDB" id="1421090at2759"/>
<dbReference type="GO" id="GO:0030154">
    <property type="term" value="P:cell differentiation"/>
    <property type="evidence" value="ECO:0007669"/>
    <property type="project" value="UniProtKB-ARBA"/>
</dbReference>
<dbReference type="GO" id="GO:0007165">
    <property type="term" value="P:signal transduction"/>
    <property type="evidence" value="ECO:0007669"/>
    <property type="project" value="InterPro"/>
</dbReference>
<evidence type="ECO:0000256" key="4">
    <source>
        <dbReference type="ARBA" id="ARBA00022729"/>
    </source>
</evidence>
<dbReference type="SMART" id="SM00409">
    <property type="entry name" value="IG"/>
    <property type="match status" value="4"/>
</dbReference>
<evidence type="ECO:0000256" key="5">
    <source>
        <dbReference type="ARBA" id="ARBA00022801"/>
    </source>
</evidence>
<evidence type="ECO:0000256" key="6">
    <source>
        <dbReference type="ARBA" id="ARBA00022989"/>
    </source>
</evidence>
<dbReference type="InterPro" id="IPR036179">
    <property type="entry name" value="Ig-like_dom_sf"/>
</dbReference>
<evidence type="ECO:0000256" key="1">
    <source>
        <dbReference type="ARBA" id="ARBA00004167"/>
    </source>
</evidence>
<evidence type="ECO:0000256" key="3">
    <source>
        <dbReference type="ARBA" id="ARBA00022692"/>
    </source>
</evidence>
<dbReference type="GO" id="GO:0016787">
    <property type="term" value="F:hydrolase activity"/>
    <property type="evidence" value="ECO:0007669"/>
    <property type="project" value="UniProtKB-KW"/>
</dbReference>
<dbReference type="InterPro" id="IPR013098">
    <property type="entry name" value="Ig_I-set"/>
</dbReference>
<dbReference type="PANTHER" id="PTHR24365">
    <property type="entry name" value="TOLL-LIKE RECEPTOR"/>
    <property type="match status" value="1"/>
</dbReference>
<evidence type="ECO:0000313" key="15">
    <source>
        <dbReference type="RefSeq" id="XP_022084357.1"/>
    </source>
</evidence>
<dbReference type="Pfam" id="PF01582">
    <property type="entry name" value="TIR"/>
    <property type="match status" value="1"/>
</dbReference>
<sequence length="846" mass="94240">MWRYCAGFVLVVTLWLTSSCHGNAADEGMMCYMPPPLNSSMDQDLFHSSLDAQLPETVELMYKSVELRINGTCAVRVYVVLFVNVYVVSDIYIECMKINAGDSGHSVISEPFFADYYLPAGSIVSRVRGNFTVDNITASDGLLELSCKLKFQPSVSLLEDPQISALVTLELQGCPHARYGVHCDRPCSCAPGVECHPFTGICLCPKGLLGAECRQVEPVLKLANSSAVFVPYGESVILSCIAYGMQPSQWSWHHYGNKLEITSRIQDAPYYPPPFHLETNITATGPETNGMYMCGVVNGRVVFRKNVTVTVTHVPDPFLEGPRNQTVLLGSSVEFHCTTKPEAGTLMWVVGNRIISQWPPGLEVIQTSNESLKVTEKNQTVSIIIESAAFENAGRYRCIVGHEGGNDDAHMDGWLTVESQGTGPYIANWTENGSHGGVLSIQEGQPVNLTCQVREAYPEPTIMWFVGEDDRTVDAKVQARISSNGVSHDADSRLVLFPTWHDNGKTVTCVSNVTSFRPVRSRDVVLHLSYLPKVSISPPEKTVQRGEKPLFTCSAPANPPVTSYNWTLQHKEGKIIRSYTGRSVRVHTSDPDFNMATLTCYTTNNLGTNNSKAVIKVFDDPDDDKIPVVIMVIVLSLLVVLMLVTPIVIYRHRGTIQDLFFNNSKASNQEGKSHDVFVAYKGGGDEEEFVIGSLVPKLEEWGCDVCIHYQNFLPGREITDNINYAVTNCRKTLLVLSPDFMASEWCYFEFLCAMDEMLRNQTNFIIPLMFREIRNEELCHSMRNLLDTVSFIPWPAGTGQGQVEEFWKLLKRAVETKYNVKRENDDGEIEVNNNVVNEDTGNIHLI</sequence>
<evidence type="ECO:0000313" key="16">
    <source>
        <dbReference type="RefSeq" id="XP_022084359.1"/>
    </source>
</evidence>
<dbReference type="OMA" id="ESKRINY"/>
<name>A0A8B7XVT4_ACAPL</name>
<dbReference type="Pfam" id="PF08205">
    <property type="entry name" value="C2-set_2"/>
    <property type="match status" value="1"/>
</dbReference>
<dbReference type="SMART" id="SM00255">
    <property type="entry name" value="TIR"/>
    <property type="match status" value="1"/>
</dbReference>
<keyword evidence="9" id="KW-1015">Disulfide bond</keyword>
<dbReference type="KEGG" id="aplc:110975835"/>
<dbReference type="InterPro" id="IPR007110">
    <property type="entry name" value="Ig-like_dom"/>
</dbReference>
<dbReference type="InterPro" id="IPR003598">
    <property type="entry name" value="Ig_sub2"/>
</dbReference>
<keyword evidence="5" id="KW-0378">Hydrolase</keyword>
<evidence type="ECO:0000256" key="10">
    <source>
        <dbReference type="SAM" id="Phobius"/>
    </source>
</evidence>
<keyword evidence="8 10" id="KW-0472">Membrane</keyword>
<proteinExistence type="inferred from homology"/>
<accession>A0A8B7XVT4</accession>
<dbReference type="PROSITE" id="PS50104">
    <property type="entry name" value="TIR"/>
    <property type="match status" value="1"/>
</dbReference>
<dbReference type="AlphaFoldDB" id="A0A8B7XVT4"/>
<dbReference type="SMART" id="SM00408">
    <property type="entry name" value="IGc2"/>
    <property type="match status" value="3"/>
</dbReference>